<name>A0A6A4Y465_9STRA</name>
<dbReference type="InterPro" id="IPR003609">
    <property type="entry name" value="Pan_app"/>
</dbReference>
<dbReference type="SUPFAM" id="SSF57414">
    <property type="entry name" value="Hairpin loop containing domain-like"/>
    <property type="match status" value="1"/>
</dbReference>
<feature type="domain" description="Apple" evidence="3">
    <location>
        <begin position="45"/>
        <end position="111"/>
    </location>
</feature>
<feature type="non-terminal residue" evidence="4">
    <location>
        <position position="199"/>
    </location>
</feature>
<evidence type="ECO:0000256" key="2">
    <source>
        <dbReference type="ARBA" id="ARBA00023157"/>
    </source>
</evidence>
<comment type="caution">
    <text evidence="4">The sequence shown here is derived from an EMBL/GenBank/DDBJ whole genome shotgun (WGS) entry which is preliminary data.</text>
</comment>
<dbReference type="EMBL" id="VJMH01006430">
    <property type="protein sequence ID" value="KAF0689591.1"/>
    <property type="molecule type" value="Genomic_DNA"/>
</dbReference>
<dbReference type="InterPro" id="IPR000177">
    <property type="entry name" value="Apple"/>
</dbReference>
<evidence type="ECO:0000313" key="4">
    <source>
        <dbReference type="EMBL" id="KAF0689591.1"/>
    </source>
</evidence>
<keyword evidence="1" id="KW-0677">Repeat</keyword>
<evidence type="ECO:0000259" key="3">
    <source>
        <dbReference type="SMART" id="SM00223"/>
    </source>
</evidence>
<dbReference type="AlphaFoldDB" id="A0A6A4Y465"/>
<evidence type="ECO:0000256" key="1">
    <source>
        <dbReference type="ARBA" id="ARBA00022737"/>
    </source>
</evidence>
<sequence length="199" mass="21199">MVQSLDINLFHFQIPLEYTACIQMVSTRAFVSLAMVAATAMAQSCSFLRDVDFVGNDIKSTRQANPGDCCADCRATKGCNVYNWDQGVCYLKTKRGQAFPAPGTVSGVLSNDPTTLTPTPPMIGTCSVVTGVDYPGNDIKATLQHDATKCCSDCQATPGCQLYNWFDGVCYLKSKQGPATPLAGAVSGVVSYKQVPTPS</sequence>
<organism evidence="4">
    <name type="scientific">Aphanomyces stellatus</name>
    <dbReference type="NCBI Taxonomy" id="120398"/>
    <lineage>
        <taxon>Eukaryota</taxon>
        <taxon>Sar</taxon>
        <taxon>Stramenopiles</taxon>
        <taxon>Oomycota</taxon>
        <taxon>Saprolegniomycetes</taxon>
        <taxon>Saprolegniales</taxon>
        <taxon>Verrucalvaceae</taxon>
        <taxon>Aphanomyces</taxon>
    </lineage>
</organism>
<dbReference type="Pfam" id="PF14295">
    <property type="entry name" value="PAN_4"/>
    <property type="match status" value="2"/>
</dbReference>
<dbReference type="Gene3D" id="3.50.4.10">
    <property type="entry name" value="Hepatocyte Growth Factor"/>
    <property type="match status" value="2"/>
</dbReference>
<keyword evidence="2" id="KW-1015">Disulfide bond</keyword>
<gene>
    <name evidence="4" type="ORF">As57867_018911</name>
</gene>
<proteinExistence type="predicted"/>
<reference evidence="4" key="1">
    <citation type="submission" date="2019-06" db="EMBL/GenBank/DDBJ databases">
        <title>Genomics analysis of Aphanomyces spp. identifies a new class of oomycete effector associated with host adaptation.</title>
        <authorList>
            <person name="Gaulin E."/>
        </authorList>
    </citation>
    <scope>NUCLEOTIDE SEQUENCE</scope>
    <source>
        <strain evidence="4">CBS 578.67</strain>
    </source>
</reference>
<dbReference type="CDD" id="cd01100">
    <property type="entry name" value="APPLE_Factor_XI_like"/>
    <property type="match status" value="2"/>
</dbReference>
<dbReference type="PANTHER" id="PTHR33946">
    <property type="match status" value="1"/>
</dbReference>
<dbReference type="OrthoDB" id="78172at2759"/>
<dbReference type="GO" id="GO:0006508">
    <property type="term" value="P:proteolysis"/>
    <property type="evidence" value="ECO:0007669"/>
    <property type="project" value="InterPro"/>
</dbReference>
<dbReference type="GO" id="GO:0005576">
    <property type="term" value="C:extracellular region"/>
    <property type="evidence" value="ECO:0007669"/>
    <property type="project" value="InterPro"/>
</dbReference>
<protein>
    <recommendedName>
        <fullName evidence="3">Apple domain-containing protein</fullName>
    </recommendedName>
</protein>
<accession>A0A6A4Y465</accession>
<feature type="domain" description="Apple" evidence="3">
    <location>
        <begin position="126"/>
        <end position="192"/>
    </location>
</feature>
<dbReference type="PANTHER" id="PTHR33946:SF4">
    <property type="entry name" value="COAGULATION FACTOR XI"/>
    <property type="match status" value="1"/>
</dbReference>
<dbReference type="SMART" id="SM00223">
    <property type="entry name" value="APPLE"/>
    <property type="match status" value="2"/>
</dbReference>